<protein>
    <submittedName>
        <fullName evidence="1">Uncharacterized protein</fullName>
    </submittedName>
</protein>
<accession>A0A8H3R865</accession>
<sequence length="176" mass="20935">MSTKVTTPKTRRKPKANDFKSILERFLEKYNLSTESNPEQLSEHNKELGASLQDWMARKCVKDLLTRRKYNKEKKEALLPDKRKEKLTIEKRAEYCAKAGNKWVIFRHNMELGPKNNNRKEVIASASRQYRFREELAKARVDPEIINNYARDPALIQQSNKIKKERRQLRELFDEN</sequence>
<evidence type="ECO:0000313" key="1">
    <source>
        <dbReference type="EMBL" id="GET03400.1"/>
    </source>
</evidence>
<dbReference type="AlphaFoldDB" id="A0A8H3R865"/>
<comment type="caution">
    <text evidence="1">The sequence shown here is derived from an EMBL/GenBank/DDBJ whole genome shotgun (WGS) entry which is preliminary data.</text>
</comment>
<reference evidence="1" key="1">
    <citation type="submission" date="2019-10" db="EMBL/GenBank/DDBJ databases">
        <title>Conservation and host-specific expression of non-tandemly repeated heterogenous ribosome RNA gene in arbuscular mycorrhizal fungi.</title>
        <authorList>
            <person name="Maeda T."/>
            <person name="Kobayashi Y."/>
            <person name="Nakagawa T."/>
            <person name="Ezawa T."/>
            <person name="Yamaguchi K."/>
            <person name="Bino T."/>
            <person name="Nishimoto Y."/>
            <person name="Shigenobu S."/>
            <person name="Kawaguchi M."/>
        </authorList>
    </citation>
    <scope>NUCLEOTIDE SEQUENCE</scope>
    <source>
        <strain evidence="1">HR1</strain>
    </source>
</reference>
<proteinExistence type="predicted"/>
<evidence type="ECO:0000313" key="2">
    <source>
        <dbReference type="Proteomes" id="UP000615446"/>
    </source>
</evidence>
<name>A0A8H3R865_9GLOM</name>
<dbReference type="OrthoDB" id="2392969at2759"/>
<dbReference type="EMBL" id="BLAL01000322">
    <property type="protein sequence ID" value="GET03400.1"/>
    <property type="molecule type" value="Genomic_DNA"/>
</dbReference>
<organism evidence="1 2">
    <name type="scientific">Rhizophagus clarus</name>
    <dbReference type="NCBI Taxonomy" id="94130"/>
    <lineage>
        <taxon>Eukaryota</taxon>
        <taxon>Fungi</taxon>
        <taxon>Fungi incertae sedis</taxon>
        <taxon>Mucoromycota</taxon>
        <taxon>Glomeromycotina</taxon>
        <taxon>Glomeromycetes</taxon>
        <taxon>Glomerales</taxon>
        <taxon>Glomeraceae</taxon>
        <taxon>Rhizophagus</taxon>
    </lineage>
</organism>
<gene>
    <name evidence="1" type="ORF">RCL2_002973700</name>
</gene>
<dbReference type="Proteomes" id="UP000615446">
    <property type="component" value="Unassembled WGS sequence"/>
</dbReference>